<dbReference type="EMBL" id="JASCZI010030258">
    <property type="protein sequence ID" value="MED6120025.1"/>
    <property type="molecule type" value="Genomic_DNA"/>
</dbReference>
<dbReference type="PANTHER" id="PTHR33095">
    <property type="entry name" value="OS07G0619500 PROTEIN"/>
    <property type="match status" value="1"/>
</dbReference>
<feature type="compositionally biased region" description="Polar residues" evidence="1">
    <location>
        <begin position="71"/>
        <end position="81"/>
    </location>
</feature>
<evidence type="ECO:0000313" key="2">
    <source>
        <dbReference type="EMBL" id="MED6120025.1"/>
    </source>
</evidence>
<dbReference type="InterPro" id="IPR012442">
    <property type="entry name" value="DUF1645_plant"/>
</dbReference>
<dbReference type="Proteomes" id="UP001341840">
    <property type="component" value="Unassembled WGS sequence"/>
</dbReference>
<evidence type="ECO:0000256" key="1">
    <source>
        <dbReference type="SAM" id="MobiDB-lite"/>
    </source>
</evidence>
<dbReference type="Pfam" id="PF07816">
    <property type="entry name" value="DUF1645"/>
    <property type="match status" value="1"/>
</dbReference>
<dbReference type="PANTHER" id="PTHR33095:SF81">
    <property type="entry name" value="OS07G0619500 PROTEIN"/>
    <property type="match status" value="1"/>
</dbReference>
<feature type="compositionally biased region" description="Basic and acidic residues" evidence="1">
    <location>
        <begin position="85"/>
        <end position="101"/>
    </location>
</feature>
<comment type="caution">
    <text evidence="2">The sequence shown here is derived from an EMBL/GenBank/DDBJ whole genome shotgun (WGS) entry which is preliminary data.</text>
</comment>
<proteinExistence type="predicted"/>
<evidence type="ECO:0000313" key="3">
    <source>
        <dbReference type="Proteomes" id="UP001341840"/>
    </source>
</evidence>
<feature type="compositionally biased region" description="Low complexity" evidence="1">
    <location>
        <begin position="102"/>
        <end position="113"/>
    </location>
</feature>
<protein>
    <submittedName>
        <fullName evidence="2">Uncharacterized protein</fullName>
    </submittedName>
</protein>
<organism evidence="2 3">
    <name type="scientific">Stylosanthes scabra</name>
    <dbReference type="NCBI Taxonomy" id="79078"/>
    <lineage>
        <taxon>Eukaryota</taxon>
        <taxon>Viridiplantae</taxon>
        <taxon>Streptophyta</taxon>
        <taxon>Embryophyta</taxon>
        <taxon>Tracheophyta</taxon>
        <taxon>Spermatophyta</taxon>
        <taxon>Magnoliopsida</taxon>
        <taxon>eudicotyledons</taxon>
        <taxon>Gunneridae</taxon>
        <taxon>Pentapetalae</taxon>
        <taxon>rosids</taxon>
        <taxon>fabids</taxon>
        <taxon>Fabales</taxon>
        <taxon>Fabaceae</taxon>
        <taxon>Papilionoideae</taxon>
        <taxon>50 kb inversion clade</taxon>
        <taxon>dalbergioids sensu lato</taxon>
        <taxon>Dalbergieae</taxon>
        <taxon>Pterocarpus clade</taxon>
        <taxon>Stylosanthes</taxon>
    </lineage>
</organism>
<keyword evidence="3" id="KW-1185">Reference proteome</keyword>
<reference evidence="2 3" key="1">
    <citation type="journal article" date="2023" name="Plants (Basel)">
        <title>Bridging the Gap: Combining Genomics and Transcriptomics Approaches to Understand Stylosanthes scabra, an Orphan Legume from the Brazilian Caatinga.</title>
        <authorList>
            <person name="Ferreira-Neto J.R.C."/>
            <person name="da Silva M.D."/>
            <person name="Binneck E."/>
            <person name="de Melo N.F."/>
            <person name="da Silva R.H."/>
            <person name="de Melo A.L.T.M."/>
            <person name="Pandolfi V."/>
            <person name="Bustamante F.O."/>
            <person name="Brasileiro-Vidal A.C."/>
            <person name="Benko-Iseppon A.M."/>
        </authorList>
    </citation>
    <scope>NUCLEOTIDE SEQUENCE [LARGE SCALE GENOMIC DNA]</scope>
    <source>
        <tissue evidence="2">Leaves</tissue>
    </source>
</reference>
<sequence length="267" mass="30377">MEVAIAVPIHSMDFNFHSSNCSYPFITAPSTPQQQQNFDEFEFEFSGLLQRSSISPADELFHRGMIRPLNTTTTSSINEPITNGGKHERLPDQDQNREREPQSQSQLPPQQQKQCKKDKKGLSSFFSETAISSLLSSIWFRKGFRKWRIKDILLFRSASEGRCTDKDALTKYMILSKTRPHYYDGDDDVGNLSFRSVTTTAEENSGSVSKRRVSAHELHYTVNRAASEELKKKTLLPYKHGLLGCLSFNATSDLHLISSRVMSMERS</sequence>
<name>A0ABU6R7U9_9FABA</name>
<feature type="region of interest" description="Disordered" evidence="1">
    <location>
        <begin position="71"/>
        <end position="119"/>
    </location>
</feature>
<gene>
    <name evidence="2" type="ORF">PIB30_017276</name>
</gene>
<accession>A0ABU6R7U9</accession>